<evidence type="ECO:0000313" key="6">
    <source>
        <dbReference type="EMBL" id="KAI5446526.1"/>
    </source>
</evidence>
<dbReference type="SMART" id="SM00248">
    <property type="entry name" value="ANK"/>
    <property type="match status" value="2"/>
</dbReference>
<dbReference type="SUPFAM" id="SSF53800">
    <property type="entry name" value="Chelatase"/>
    <property type="match status" value="1"/>
</dbReference>
<evidence type="ECO:0000256" key="5">
    <source>
        <dbReference type="SAM" id="MobiDB-lite"/>
    </source>
</evidence>
<organism evidence="6 7">
    <name type="scientific">Pisum sativum</name>
    <name type="common">Garden pea</name>
    <name type="synonym">Lathyrus oleraceus</name>
    <dbReference type="NCBI Taxonomy" id="3888"/>
    <lineage>
        <taxon>Eukaryota</taxon>
        <taxon>Viridiplantae</taxon>
        <taxon>Streptophyta</taxon>
        <taxon>Embryophyta</taxon>
        <taxon>Tracheophyta</taxon>
        <taxon>Spermatophyta</taxon>
        <taxon>Magnoliopsida</taxon>
        <taxon>eudicotyledons</taxon>
        <taxon>Gunneridae</taxon>
        <taxon>Pentapetalae</taxon>
        <taxon>rosids</taxon>
        <taxon>fabids</taxon>
        <taxon>Fabales</taxon>
        <taxon>Fabaceae</taxon>
        <taxon>Papilionoideae</taxon>
        <taxon>50 kb inversion clade</taxon>
        <taxon>NPAAA clade</taxon>
        <taxon>Hologalegina</taxon>
        <taxon>IRL clade</taxon>
        <taxon>Fabeae</taxon>
        <taxon>Lathyrus</taxon>
    </lineage>
</organism>
<feature type="region of interest" description="Disordered" evidence="5">
    <location>
        <begin position="163"/>
        <end position="183"/>
    </location>
</feature>
<dbReference type="SUPFAM" id="SSF48403">
    <property type="entry name" value="Ankyrin repeat"/>
    <property type="match status" value="1"/>
</dbReference>
<dbReference type="GO" id="GO:0005886">
    <property type="term" value="C:plasma membrane"/>
    <property type="evidence" value="ECO:0007669"/>
    <property type="project" value="UniProtKB-SubCell"/>
</dbReference>
<name>A0A9D5BN12_PEA</name>
<keyword evidence="7" id="KW-1185">Reference proteome</keyword>
<dbReference type="Proteomes" id="UP001058974">
    <property type="component" value="Chromosome 1"/>
</dbReference>
<dbReference type="PROSITE" id="PS50297">
    <property type="entry name" value="ANK_REP_REGION"/>
    <property type="match status" value="1"/>
</dbReference>
<dbReference type="PANTHER" id="PTHR11108:SF1">
    <property type="entry name" value="FERROCHELATASE, MITOCHONDRIAL"/>
    <property type="match status" value="1"/>
</dbReference>
<comment type="caution">
    <text evidence="6">The sequence shown here is derived from an EMBL/GenBank/DDBJ whole genome shotgun (WGS) entry which is preliminary data.</text>
</comment>
<feature type="coiled-coil region" evidence="4">
    <location>
        <begin position="75"/>
        <end position="130"/>
    </location>
</feature>
<dbReference type="Pfam" id="PF00762">
    <property type="entry name" value="Ferrochelatase"/>
    <property type="match status" value="1"/>
</dbReference>
<feature type="repeat" description="ANK" evidence="2">
    <location>
        <begin position="206"/>
        <end position="238"/>
    </location>
</feature>
<dbReference type="Gene3D" id="3.40.50.1400">
    <property type="match status" value="1"/>
</dbReference>
<reference evidence="6 7" key="1">
    <citation type="journal article" date="2022" name="Nat. Genet.">
        <title>Improved pea reference genome and pan-genome highlight genomic features and evolutionary characteristics.</title>
        <authorList>
            <person name="Yang T."/>
            <person name="Liu R."/>
            <person name="Luo Y."/>
            <person name="Hu S."/>
            <person name="Wang D."/>
            <person name="Wang C."/>
            <person name="Pandey M.K."/>
            <person name="Ge S."/>
            <person name="Xu Q."/>
            <person name="Li N."/>
            <person name="Li G."/>
            <person name="Huang Y."/>
            <person name="Saxena R.K."/>
            <person name="Ji Y."/>
            <person name="Li M."/>
            <person name="Yan X."/>
            <person name="He Y."/>
            <person name="Liu Y."/>
            <person name="Wang X."/>
            <person name="Xiang C."/>
            <person name="Varshney R.K."/>
            <person name="Ding H."/>
            <person name="Gao S."/>
            <person name="Zong X."/>
        </authorList>
    </citation>
    <scope>NUCLEOTIDE SEQUENCE [LARGE SCALE GENOMIC DNA]</scope>
    <source>
        <strain evidence="6 7">cv. Zhongwan 6</strain>
    </source>
</reference>
<evidence type="ECO:0000313" key="7">
    <source>
        <dbReference type="Proteomes" id="UP001058974"/>
    </source>
</evidence>
<evidence type="ECO:0000256" key="4">
    <source>
        <dbReference type="SAM" id="Coils"/>
    </source>
</evidence>
<evidence type="ECO:0000256" key="1">
    <source>
        <dbReference type="ARBA" id="ARBA00004413"/>
    </source>
</evidence>
<protein>
    <submittedName>
        <fullName evidence="6">Uncharacterized protein</fullName>
    </submittedName>
</protein>
<evidence type="ECO:0000256" key="3">
    <source>
        <dbReference type="RuleBase" id="RU004185"/>
    </source>
</evidence>
<dbReference type="Gramene" id="Psat01G0439000-T1">
    <property type="protein sequence ID" value="KAI5446526.1"/>
    <property type="gene ID" value="KIW84_014390"/>
</dbReference>
<accession>A0A9D5BN12</accession>
<dbReference type="InterPro" id="IPR036770">
    <property type="entry name" value="Ankyrin_rpt-contain_sf"/>
</dbReference>
<comment type="subcellular location">
    <subcellularLocation>
        <location evidence="1">Cell membrane</location>
        <topology evidence="1">Peripheral membrane protein</topology>
        <orientation evidence="1">Cytoplasmic side</orientation>
    </subcellularLocation>
</comment>
<dbReference type="PROSITE" id="PS50088">
    <property type="entry name" value="ANK_REPEAT"/>
    <property type="match status" value="1"/>
</dbReference>
<dbReference type="GO" id="GO:0006783">
    <property type="term" value="P:heme biosynthetic process"/>
    <property type="evidence" value="ECO:0007669"/>
    <property type="project" value="InterPro"/>
</dbReference>
<feature type="coiled-coil region" evidence="4">
    <location>
        <begin position="1"/>
        <end position="42"/>
    </location>
</feature>
<keyword evidence="2" id="KW-0040">ANK repeat</keyword>
<dbReference type="EMBL" id="JAMSHJ010000001">
    <property type="protein sequence ID" value="KAI5446526.1"/>
    <property type="molecule type" value="Genomic_DNA"/>
</dbReference>
<dbReference type="InterPro" id="IPR001015">
    <property type="entry name" value="Ferrochelatase"/>
</dbReference>
<dbReference type="Pfam" id="PF12796">
    <property type="entry name" value="Ank_2"/>
    <property type="match status" value="1"/>
</dbReference>
<evidence type="ECO:0000256" key="2">
    <source>
        <dbReference type="PROSITE-ProRule" id="PRU00023"/>
    </source>
</evidence>
<gene>
    <name evidence="6" type="ORF">KIW84_014390</name>
</gene>
<sequence>MNRVILENQKLKEERKGKAQELEDSNKRARLLEDQKDDLDHILLGSTSVIKTRKEELKKAEYRICELGRLLDKSLMDKKETKLDFEAQIRDLREALKKCEEKLSREILQKEEAERNCHHLRYQLEEATRRFAVLESQEDRTKSGNDGKLQRFQNQSKMQKLWQNAGSSKPNGNDVNSNTKTTTPAAPCIQTANCNKRKQKLEKVFHLETALIHAARQGHTATAKYLIDHGADPTIASNLGATALHHSAGMGDIELLEHLPSKGIIPDLESDAGTPLPIRVELDLLEWLKPYTDVTIVELGKRGVKSLLAVPISFVSEHIETLEEIDVEYKEVGTRYEVFKACTAGDLLWTTVEALRIEKEYLAAVANFAIKCEAA</sequence>
<dbReference type="GO" id="GO:0004325">
    <property type="term" value="F:ferrochelatase activity"/>
    <property type="evidence" value="ECO:0007669"/>
    <property type="project" value="InterPro"/>
</dbReference>
<dbReference type="Gene3D" id="1.25.40.20">
    <property type="entry name" value="Ankyrin repeat-containing domain"/>
    <property type="match status" value="1"/>
</dbReference>
<dbReference type="PANTHER" id="PTHR11108">
    <property type="entry name" value="FERROCHELATASE"/>
    <property type="match status" value="1"/>
</dbReference>
<comment type="similarity">
    <text evidence="3">Belongs to the ferrochelatase family.</text>
</comment>
<dbReference type="GO" id="GO:0005739">
    <property type="term" value="C:mitochondrion"/>
    <property type="evidence" value="ECO:0007669"/>
    <property type="project" value="TreeGrafter"/>
</dbReference>
<proteinExistence type="inferred from homology"/>
<dbReference type="AlphaFoldDB" id="A0A9D5BN12"/>
<keyword evidence="4" id="KW-0175">Coiled coil</keyword>
<dbReference type="InterPro" id="IPR002110">
    <property type="entry name" value="Ankyrin_rpt"/>
</dbReference>